<evidence type="ECO:0000256" key="4">
    <source>
        <dbReference type="ARBA" id="ARBA00022475"/>
    </source>
</evidence>
<comment type="similarity">
    <text evidence="2">Belongs to the NapC/NirT/NrfH family.</text>
</comment>
<evidence type="ECO:0000256" key="6">
    <source>
        <dbReference type="ARBA" id="ARBA00022692"/>
    </source>
</evidence>
<dbReference type="RefSeq" id="WP_338394926.1">
    <property type="nucleotide sequence ID" value="NZ_AP025315.1"/>
</dbReference>
<keyword evidence="9 13" id="KW-1133">Transmembrane helix</keyword>
<feature type="transmembrane region" description="Helical" evidence="13">
    <location>
        <begin position="20"/>
        <end position="42"/>
    </location>
</feature>
<evidence type="ECO:0000256" key="8">
    <source>
        <dbReference type="ARBA" id="ARBA00022982"/>
    </source>
</evidence>
<dbReference type="AlphaFoldDB" id="A0AAU9DFW3"/>
<geneLocation type="plasmid" evidence="15 16">
    <name>pFA1</name>
</geneLocation>
<keyword evidence="10" id="KW-0408">Iron</keyword>
<dbReference type="Proteomes" id="UP001348817">
    <property type="component" value="Plasmid pFA1"/>
</dbReference>
<dbReference type="GO" id="GO:0046872">
    <property type="term" value="F:metal ion binding"/>
    <property type="evidence" value="ECO:0007669"/>
    <property type="project" value="UniProtKB-KW"/>
</dbReference>
<reference evidence="15 16" key="1">
    <citation type="submission" date="2021-12" db="EMBL/GenBank/DDBJ databases">
        <title>Genome sequencing of bacteria with rrn-lacking chromosome and rrn-plasmid.</title>
        <authorList>
            <person name="Anda M."/>
            <person name="Iwasaki W."/>
        </authorList>
    </citation>
    <scope>NUCLEOTIDE SEQUENCE [LARGE SCALE GENOMIC DNA]</scope>
    <source>
        <strain evidence="15 16">DSM 100852</strain>
        <plasmid evidence="15 16">pFA1</plasmid>
    </source>
</reference>
<evidence type="ECO:0000313" key="16">
    <source>
        <dbReference type="Proteomes" id="UP001348817"/>
    </source>
</evidence>
<dbReference type="SUPFAM" id="SSF48695">
    <property type="entry name" value="Multiheme cytochromes"/>
    <property type="match status" value="1"/>
</dbReference>
<evidence type="ECO:0000256" key="12">
    <source>
        <dbReference type="SAM" id="MobiDB-lite"/>
    </source>
</evidence>
<evidence type="ECO:0000256" key="2">
    <source>
        <dbReference type="ARBA" id="ARBA00007395"/>
    </source>
</evidence>
<dbReference type="PANTHER" id="PTHR30333:SF1">
    <property type="entry name" value="CYTOCHROME C-TYPE PROTEIN NAPC"/>
    <property type="match status" value="1"/>
</dbReference>
<evidence type="ECO:0000256" key="13">
    <source>
        <dbReference type="SAM" id="Phobius"/>
    </source>
</evidence>
<evidence type="ECO:0000256" key="1">
    <source>
        <dbReference type="ARBA" id="ARBA00004236"/>
    </source>
</evidence>
<dbReference type="Pfam" id="PF03264">
    <property type="entry name" value="Cytochrom_NNT"/>
    <property type="match status" value="1"/>
</dbReference>
<keyword evidence="16" id="KW-1185">Reference proteome</keyword>
<keyword evidence="7" id="KW-0479">Metal-binding</keyword>
<feature type="domain" description="NapC/NirT cytochrome c N-terminal" evidence="14">
    <location>
        <begin position="13"/>
        <end position="164"/>
    </location>
</feature>
<keyword evidence="4" id="KW-1003">Cell membrane</keyword>
<dbReference type="GO" id="GO:0005886">
    <property type="term" value="C:plasma membrane"/>
    <property type="evidence" value="ECO:0007669"/>
    <property type="project" value="UniProtKB-SubCell"/>
</dbReference>
<evidence type="ECO:0000256" key="3">
    <source>
        <dbReference type="ARBA" id="ARBA00022448"/>
    </source>
</evidence>
<gene>
    <name evidence="15" type="ORF">FUAX_38620</name>
</gene>
<keyword evidence="8" id="KW-0249">Electron transport</keyword>
<sequence length="196" mass="22358">MRKIIRKILPPKRWQLPVLVLLGIFAGLGGYVLYISNAVAYLSDDPKACVNCHIMTPQYSTWKHSSHRENATCNDCHVPHDNVANKYYFKAKDGLRHATMFTLRMEPQVIRIHEAGQEVVQNNCKRCHERLNEPVGTLKINVPEKKHGEGKLCWDCHREVPHGRVNSQSSTPFARAPLPESPVPEWLKDAMDDEGK</sequence>
<evidence type="ECO:0000256" key="10">
    <source>
        <dbReference type="ARBA" id="ARBA00023004"/>
    </source>
</evidence>
<keyword evidence="11 13" id="KW-0472">Membrane</keyword>
<feature type="compositionally biased region" description="Basic and acidic residues" evidence="12">
    <location>
        <begin position="186"/>
        <end position="196"/>
    </location>
</feature>
<dbReference type="EMBL" id="AP025315">
    <property type="protein sequence ID" value="BDD11430.1"/>
    <property type="molecule type" value="Genomic_DNA"/>
</dbReference>
<evidence type="ECO:0000256" key="9">
    <source>
        <dbReference type="ARBA" id="ARBA00022989"/>
    </source>
</evidence>
<dbReference type="InterPro" id="IPR038266">
    <property type="entry name" value="NapC/NirT_cytc_sf"/>
</dbReference>
<dbReference type="KEGG" id="fax:FUAX_38620"/>
<dbReference type="GO" id="GO:0022900">
    <property type="term" value="P:electron transport chain"/>
    <property type="evidence" value="ECO:0007669"/>
    <property type="project" value="InterPro"/>
</dbReference>
<keyword evidence="6 13" id="KW-0812">Transmembrane</keyword>
<accession>A0AAU9DFW3</accession>
<dbReference type="NCBIfam" id="TIGR03153">
    <property type="entry name" value="cytochr_NrfH"/>
    <property type="match status" value="1"/>
</dbReference>
<evidence type="ECO:0000256" key="7">
    <source>
        <dbReference type="ARBA" id="ARBA00022723"/>
    </source>
</evidence>
<dbReference type="InterPro" id="IPR036280">
    <property type="entry name" value="Multihaem_cyt_sf"/>
</dbReference>
<proteinExistence type="inferred from homology"/>
<dbReference type="GO" id="GO:0009055">
    <property type="term" value="F:electron transfer activity"/>
    <property type="evidence" value="ECO:0007669"/>
    <property type="project" value="TreeGrafter"/>
</dbReference>
<evidence type="ECO:0000313" key="15">
    <source>
        <dbReference type="EMBL" id="BDD11430.1"/>
    </source>
</evidence>
<protein>
    <submittedName>
        <fullName evidence="15">Cytochrome c nitrite reductase small subunit</fullName>
    </submittedName>
</protein>
<dbReference type="InterPro" id="IPR051174">
    <property type="entry name" value="Cytochrome_c-type_ET"/>
</dbReference>
<keyword evidence="5" id="KW-0349">Heme</keyword>
<comment type="subcellular location">
    <subcellularLocation>
        <location evidence="1">Cell membrane</location>
    </subcellularLocation>
</comment>
<name>A0AAU9DFW3_9BACT</name>
<dbReference type="PANTHER" id="PTHR30333">
    <property type="entry name" value="CYTOCHROME C-TYPE PROTEIN"/>
    <property type="match status" value="1"/>
</dbReference>
<organism evidence="15 16">
    <name type="scientific">Fulvitalea axinellae</name>
    <dbReference type="NCBI Taxonomy" id="1182444"/>
    <lineage>
        <taxon>Bacteria</taxon>
        <taxon>Pseudomonadati</taxon>
        <taxon>Bacteroidota</taxon>
        <taxon>Cytophagia</taxon>
        <taxon>Cytophagales</taxon>
        <taxon>Persicobacteraceae</taxon>
        <taxon>Fulvitalea</taxon>
    </lineage>
</organism>
<keyword evidence="3" id="KW-0813">Transport</keyword>
<keyword evidence="15" id="KW-0614">Plasmid</keyword>
<dbReference type="InterPro" id="IPR017571">
    <property type="entry name" value="NrfH"/>
</dbReference>
<dbReference type="Gene3D" id="1.10.3820.10">
    <property type="entry name" value="Di-heme elbow motif domain"/>
    <property type="match status" value="1"/>
</dbReference>
<evidence type="ECO:0000256" key="5">
    <source>
        <dbReference type="ARBA" id="ARBA00022617"/>
    </source>
</evidence>
<dbReference type="GO" id="GO:0009061">
    <property type="term" value="P:anaerobic respiration"/>
    <property type="evidence" value="ECO:0007669"/>
    <property type="project" value="TreeGrafter"/>
</dbReference>
<dbReference type="InterPro" id="IPR005126">
    <property type="entry name" value="NapC/NirT_cyt_c_N"/>
</dbReference>
<feature type="region of interest" description="Disordered" evidence="12">
    <location>
        <begin position="164"/>
        <end position="196"/>
    </location>
</feature>
<evidence type="ECO:0000256" key="11">
    <source>
        <dbReference type="ARBA" id="ARBA00023136"/>
    </source>
</evidence>
<evidence type="ECO:0000259" key="14">
    <source>
        <dbReference type="Pfam" id="PF03264"/>
    </source>
</evidence>